<keyword evidence="2" id="KW-0067">ATP-binding</keyword>
<dbReference type="PANTHER" id="PTHR46312">
    <property type="entry name" value="NACHT DOMAIN-CONTAINING PROTEIN"/>
    <property type="match status" value="1"/>
</dbReference>
<feature type="compositionally biased region" description="Polar residues" evidence="3">
    <location>
        <begin position="2726"/>
        <end position="2741"/>
    </location>
</feature>
<dbReference type="Gene3D" id="1.10.10.60">
    <property type="entry name" value="Homeodomain-like"/>
    <property type="match status" value="1"/>
</dbReference>
<feature type="region of interest" description="Disordered" evidence="3">
    <location>
        <begin position="2166"/>
        <end position="2261"/>
    </location>
</feature>
<feature type="compositionally biased region" description="Basic and acidic residues" evidence="3">
    <location>
        <begin position="1760"/>
        <end position="1770"/>
    </location>
</feature>
<feature type="compositionally biased region" description="Gly residues" evidence="3">
    <location>
        <begin position="2859"/>
        <end position="2869"/>
    </location>
</feature>
<feature type="region of interest" description="Disordered" evidence="3">
    <location>
        <begin position="2087"/>
        <end position="2149"/>
    </location>
</feature>
<dbReference type="PROSITE" id="PS51293">
    <property type="entry name" value="SANT"/>
    <property type="match status" value="2"/>
</dbReference>
<feature type="compositionally biased region" description="Acidic residues" evidence="3">
    <location>
        <begin position="249"/>
        <end position="258"/>
    </location>
</feature>
<dbReference type="InParanoid" id="C3XV35"/>
<feature type="domain" description="HTH myb-type" evidence="7">
    <location>
        <begin position="1465"/>
        <end position="1512"/>
    </location>
</feature>
<feature type="compositionally biased region" description="Basic and acidic residues" evidence="3">
    <location>
        <begin position="2783"/>
        <end position="2798"/>
    </location>
</feature>
<feature type="domain" description="Myb-like" evidence="4">
    <location>
        <begin position="1458"/>
        <end position="1508"/>
    </location>
</feature>
<feature type="region of interest" description="Disordered" evidence="3">
    <location>
        <begin position="249"/>
        <end position="272"/>
    </location>
</feature>
<feature type="compositionally biased region" description="Basic and acidic residues" evidence="3">
    <location>
        <begin position="1284"/>
        <end position="1300"/>
    </location>
</feature>
<evidence type="ECO:0000259" key="4">
    <source>
        <dbReference type="PROSITE" id="PS50090"/>
    </source>
</evidence>
<dbReference type="PROSITE" id="PS50090">
    <property type="entry name" value="MYB_LIKE"/>
    <property type="match status" value="1"/>
</dbReference>
<dbReference type="PROSITE" id="PS51294">
    <property type="entry name" value="HTH_MYB"/>
    <property type="match status" value="1"/>
</dbReference>
<dbReference type="EMBL" id="GG666468">
    <property type="protein sequence ID" value="EEN67961.1"/>
    <property type="molecule type" value="Genomic_DNA"/>
</dbReference>
<feature type="region of interest" description="Disordered" evidence="3">
    <location>
        <begin position="2287"/>
        <end position="2335"/>
    </location>
</feature>
<dbReference type="Pfam" id="PF13516">
    <property type="entry name" value="LRR_6"/>
    <property type="match status" value="4"/>
</dbReference>
<feature type="domain" description="NACHT" evidence="5">
    <location>
        <begin position="73"/>
        <end position="199"/>
    </location>
</feature>
<feature type="compositionally biased region" description="Basic and acidic residues" evidence="3">
    <location>
        <begin position="2093"/>
        <end position="2106"/>
    </location>
</feature>
<dbReference type="SUPFAM" id="SSF52540">
    <property type="entry name" value="P-loop containing nucleoside triphosphate hydrolases"/>
    <property type="match status" value="1"/>
</dbReference>
<feature type="compositionally biased region" description="Polar residues" evidence="3">
    <location>
        <begin position="2626"/>
        <end position="2636"/>
    </location>
</feature>
<dbReference type="PANTHER" id="PTHR46312:SF2">
    <property type="entry name" value="NUCLEOTIDE-BINDING OLIGOMERIZATION DOMAIN-CONTAINING PROTEIN 2-LIKE"/>
    <property type="match status" value="1"/>
</dbReference>
<feature type="region of interest" description="Disordered" evidence="3">
    <location>
        <begin position="1525"/>
        <end position="1716"/>
    </location>
</feature>
<name>C3XV35_BRAFL</name>
<reference evidence="8" key="1">
    <citation type="journal article" date="2008" name="Nature">
        <title>The amphioxus genome and the evolution of the chordate karyotype.</title>
        <authorList>
            <consortium name="US DOE Joint Genome Institute (JGI-PGF)"/>
            <person name="Putnam N.H."/>
            <person name="Butts T."/>
            <person name="Ferrier D.E.K."/>
            <person name="Furlong R.F."/>
            <person name="Hellsten U."/>
            <person name="Kawashima T."/>
            <person name="Robinson-Rechavi M."/>
            <person name="Shoguchi E."/>
            <person name="Terry A."/>
            <person name="Yu J.-K."/>
            <person name="Benito-Gutierrez E.L."/>
            <person name="Dubchak I."/>
            <person name="Garcia-Fernandez J."/>
            <person name="Gibson-Brown J.J."/>
            <person name="Grigoriev I.V."/>
            <person name="Horton A.C."/>
            <person name="de Jong P.J."/>
            <person name="Jurka J."/>
            <person name="Kapitonov V.V."/>
            <person name="Kohara Y."/>
            <person name="Kuroki Y."/>
            <person name="Lindquist E."/>
            <person name="Lucas S."/>
            <person name="Osoegawa K."/>
            <person name="Pennacchio L.A."/>
            <person name="Salamov A.A."/>
            <person name="Satou Y."/>
            <person name="Sauka-Spengler T."/>
            <person name="Schmutz J."/>
            <person name="Shin-I T."/>
            <person name="Toyoda A."/>
            <person name="Bronner-Fraser M."/>
            <person name="Fujiyama A."/>
            <person name="Holland L.Z."/>
            <person name="Holland P.W.H."/>
            <person name="Satoh N."/>
            <person name="Rokhsar D.S."/>
        </authorList>
    </citation>
    <scope>NUCLEOTIDE SEQUENCE [LARGE SCALE GENOMIC DNA]</scope>
    <source>
        <strain evidence="8">S238N-H82</strain>
        <tissue evidence="8">Testes</tissue>
    </source>
</reference>
<dbReference type="InterPro" id="IPR017930">
    <property type="entry name" value="Myb_dom"/>
</dbReference>
<feature type="region of interest" description="Disordered" evidence="3">
    <location>
        <begin position="1959"/>
        <end position="1988"/>
    </location>
</feature>
<dbReference type="Gene3D" id="1.20.58.1880">
    <property type="match status" value="1"/>
</dbReference>
<feature type="compositionally biased region" description="Low complexity" evidence="3">
    <location>
        <begin position="2706"/>
        <end position="2715"/>
    </location>
</feature>
<feature type="compositionally biased region" description="Low complexity" evidence="3">
    <location>
        <begin position="2470"/>
        <end position="2486"/>
    </location>
</feature>
<feature type="compositionally biased region" description="Polar residues" evidence="3">
    <location>
        <begin position="1675"/>
        <end position="1684"/>
    </location>
</feature>
<feature type="region of interest" description="Disordered" evidence="3">
    <location>
        <begin position="1004"/>
        <end position="1048"/>
    </location>
</feature>
<feature type="compositionally biased region" description="Polar residues" evidence="3">
    <location>
        <begin position="2822"/>
        <end position="2832"/>
    </location>
</feature>
<dbReference type="STRING" id="7739.C3XV35"/>
<protein>
    <submittedName>
        <fullName evidence="8">Uncharacterized protein</fullName>
    </submittedName>
</protein>
<feature type="region of interest" description="Disordered" evidence="3">
    <location>
        <begin position="1275"/>
        <end position="1325"/>
    </location>
</feature>
<feature type="compositionally biased region" description="Low complexity" evidence="3">
    <location>
        <begin position="1534"/>
        <end position="1545"/>
    </location>
</feature>
<feature type="region of interest" description="Disordered" evidence="3">
    <location>
        <begin position="1759"/>
        <end position="1915"/>
    </location>
</feature>
<feature type="domain" description="SANT" evidence="6">
    <location>
        <begin position="1212"/>
        <end position="1263"/>
    </location>
</feature>
<dbReference type="Gene3D" id="3.80.10.10">
    <property type="entry name" value="Ribonuclease Inhibitor"/>
    <property type="match status" value="1"/>
</dbReference>
<evidence type="ECO:0000259" key="5">
    <source>
        <dbReference type="PROSITE" id="PS50837"/>
    </source>
</evidence>
<feature type="compositionally biased region" description="Basic and acidic residues" evidence="3">
    <location>
        <begin position="1809"/>
        <end position="1819"/>
    </location>
</feature>
<sequence>MEEEESCWSGNRFTLILSVEKPLIWNDNFTLTLSDVFTKLELVQTLTGKERKELKSLDDLFNPDVTGLSKTPRCILIEGEAGGGKTTFLSKEALDAVSQKTELGRQHDLVLLVRLREVREGETIEEMVWDQCVPETAEGIDVQSIRKILQKNESRVLFLLDGYDELRPEARAARQAIPKLLSGKLYPNSTIVITSRPSAGVQQHTRSDCHVHILGFSHEHAFNFVRKYFCITGNPELAEEIIKQYFTSDDDDDDDYDDNYGHSYDSSFGSQEEEEEEESFLDNLIQIPMFLMFLCVLWEEDQEVFTGTMTGLYDNLLTCLVRRYCKREGVDMPTEGLPTEVDESLLQLGKLALEALLRNESLLDLAQVEKENVNWKLLLKLGVVSLEVSSSKLHPMKLLNFSHKTIQEFLAGQYVAHAVVNQDIVELLQLTSISKALELGYLLLFTCGCDSRAAQAVMEELSKLSKREFTNLRPEQFESSNVPIDRDLQKSCETYETFAALCLTILSERREPEVLQHICQALPIVMLDSSINSREATGLKYYIQNLHSAKLPDRLILTIHGDADSRDTVQYLQQCFTSSRPGLQLDLGLSGQFDISDKTARLVLVLKNVPGLRAMDLSHTDLTPSSLQPLVKGFSHMSLLEELDLTDNPALGDAGMEVLQEPLSGVPHLAVVHLGRVNMTAVGMSSLAAYIQHLVGLKELDISENQIGDTGLESLTAVLPIFTAIKVLLLEKIGISPTGMRALGPALCKLPRLIVLDVSKNDIGDPGLECLAAILHHLTAMKVLLLSEIGISDRGISSLIKALPHLVQLQVLDVRRNHIEDSGIVSLVQTLCQPSSLDMELNPPAAGDKSLTTAPHYNTTLQVLHIGRNWKVTEVGLGSLTQLISALPALIELDMSSFGWGTPKHLSDTAAMALAEALPRLPALEWLDLKYIYIEPAGFQAVVQAAEEHPTLESLMKLCQRKHTNFLDFPNSKHLTFGTRPRILCFPPVTSYPRWPPLRAEMASRQPNDRGQNGPPYEGSPPFKRHRLPSPSSSVRVQPPYSNGPEQSRFVLGTSQYATPVYAVHGQRTHHGQKKAEAAHKILEGLGPKIDLAPSHEEEAPAVLQEKASHEEVKAKDAKVREFYEKMFPEIRKQREQQERFSRTGARGSSFAATVARSDAEMAEIMDSLSEQEMRQLAVVPPMMFDEDQRRIKFINKNGLIKDPMKEYKERQLINTWTEEEKQIFKEKFIQHPKNFALIASYLDRKSVSDCVLYYYQSKKNENYKQLMRKQALKRKRPFGKGQLHREDKDMDQDEKSRDKDDDDDSAEDDERERPERTTSNDVPDDGSVTKCVICGEIIDNYSETRPITRNLAEFYGLTEEDMRPAHRICSKCRCRSVRKRCPVPTCKTPKRKVKRLKTLPTKLNEMPVEQKEPVMQEFGLTEEINKCCATCFNRIARRLGGEPGTGDEDAKEAPSASEQVETSRWTEDEMEVAKRGLSEHGRDWEAISEMVMTKTPAQCKNFYFNYKRKFSLETLVMEYKRNKAQRERDISISAESAASTLTAESENEAESESSSDEDNTQDNEEEDSSDTESASEDGRDDPNKQSAEASKPKLEVKATVAREEPPEKKAAVPTPSLPPEPLPQVKVEKDKPAEVKAPPVPVVEIKEEDNDSSATCSADEGGGEGEGVPHHGSGNFSKSSAAAVSTADVKPIISTSSSSAGGERTAGVVSAGKTVPPSGIAATFPATFIPPPSTMVTGPHRPSLQQMVARHAQIPGFAESREHGRDRPRSSSPHVQRSPITPPSRAHIPVTSPLTIDTRIGVVMGQRSEGHEHEKERATASASPRSKPGLPPPPPLISKSSSPKGKGPQMSPQSQHPMYHTGSITRGIPMSYAIHPGVVPPPPPSSRQEASEGRRGANEGSIIHGTPRKHDGLLTAGEPRRIEGSITRGTPVVSYESNISRVTMQGEGMRKYPVVEEVSPRGSITKGTPLRAPEEVPGASPHPQYERREKTGQEMFEGLIQRAIAEPNKQDQRGPVPPPGTAIYRDSRGVPIHPYTGVPIDYPVSTVYGGAMMRGTPTSRAGSITQGTPMHHSEGVNRALQVDTLSRSSPGRAEHPSHADSRREGPYIQGNPGRSDSPARRRSTPLKDESPSPRMEPSLSRSTPTVIHEGALRMAYDRERYEAAHRAAMEAKKSPADMEKPMKSPAGKLEPGSITRGTPLYHGRDRPPSSGPDIARSPRESASSGAIDLTRDSPVDMSTRPGREPHGGMPYQGRTRKSPLPGYVSPYQGMAETRATLMADFLTSQQMSAAHAEQTRSRERPVEYPKEARHSPRSPRDKRYSPQQHRPPMEHPVHHPGMFPHPPGMAPGMITDPQGRVMFVYPGMFPYITDGSSLMQRSSASTPPVSVEGYQYPLSASWPQIRPGMPAQVIPGYPVPPQHSQVSRQNVIQHSAAHFDSGGGGSITQGTPIKPPVSGSEVTSSTSRPGEGPRSAMTPPRSASRSSAPPQSPEKGHHVVPGYPMMMESQQDRRSHVRRPSEPERLPPQATVHPQKRADPHSADRNPRESPLMKYRQEMARAGRESQEGRTSRSHTPGSTEQPTKSPITSPSQILSISFEKDKPPEQPPPQGGQGPLTAANLIDAIITHQINSSATISGDNRKESSNDSQDSASRVPPRGRVSPAPRPSHTPLQGEGGRIRAPVWQLPEADHGSSREQQQNHGRRESQESSSQEGPPGNHYGPGRNTAHADSTTNRATKVQQITLGEHISNIIHQDYSQRPGQNPSPAPNPLHRPQSTSSLSRSPAAKEREAAMQRSRTPDARCSSDSSRSNIDVEPISPPAGDSQDSQPGSEQWQPRPQDVPPRSQQQQQPPYGRPPPSGPGAGQAWGGGAKRSSPRVGTNLEDIIRKALMGDDEENEGDPPPQQQQQPRPSSTHSYGQQIHQVSSASSPRDGSMQSRILRQRNDSETETESETETKEAPVADRSRSPRSYPPKKKHTMSEVASPRGRPDMPGPPDMSAAQKAEMGAGGRLPSTGSERSRLSSAATPPRSSPRPSSADAPSASYPFSALFLRGSMGPSSSPLPPTSSATQQGLPPTSGGEIAHEAAQRTAPSPATSARHDGEPAPLLSSQYEPLSDTDEES</sequence>
<feature type="domain" description="SANT" evidence="6">
    <location>
        <begin position="1461"/>
        <end position="1512"/>
    </location>
</feature>
<feature type="compositionally biased region" description="Polar residues" evidence="3">
    <location>
        <begin position="1771"/>
        <end position="1780"/>
    </location>
</feature>
<dbReference type="InterPro" id="IPR027417">
    <property type="entry name" value="P-loop_NTPase"/>
</dbReference>
<evidence type="ECO:0000259" key="6">
    <source>
        <dbReference type="PROSITE" id="PS51293"/>
    </source>
</evidence>
<accession>C3XV35</accession>
<evidence type="ECO:0000259" key="7">
    <source>
        <dbReference type="PROSITE" id="PS51294"/>
    </source>
</evidence>
<feature type="compositionally biased region" description="Basic and acidic residues" evidence="3">
    <location>
        <begin position="1591"/>
        <end position="1611"/>
    </location>
</feature>
<dbReference type="InterPro" id="IPR001005">
    <property type="entry name" value="SANT/Myb"/>
</dbReference>
<feature type="compositionally biased region" description="Low complexity" evidence="3">
    <location>
        <begin position="2833"/>
        <end position="2850"/>
    </location>
</feature>
<feature type="compositionally biased region" description="Low complexity" evidence="3">
    <location>
        <begin position="1838"/>
        <end position="1853"/>
    </location>
</feature>
<feature type="region of interest" description="Disordered" evidence="3">
    <location>
        <begin position="2434"/>
        <end position="3119"/>
    </location>
</feature>
<dbReference type="FunFam" id="3.40.50.300:FF:001126">
    <property type="entry name" value="Baculoviral IAP repeat-containing protein 1"/>
    <property type="match status" value="1"/>
</dbReference>
<feature type="compositionally biased region" description="Basic and acidic residues" evidence="3">
    <location>
        <begin position="1465"/>
        <end position="1478"/>
    </location>
</feature>
<dbReference type="SUPFAM" id="SSF46689">
    <property type="entry name" value="Homeodomain-like"/>
    <property type="match status" value="2"/>
</dbReference>
<dbReference type="Pfam" id="PF00249">
    <property type="entry name" value="Myb_DNA-binding"/>
    <property type="match status" value="2"/>
</dbReference>
<evidence type="ECO:0000256" key="1">
    <source>
        <dbReference type="ARBA" id="ARBA00022741"/>
    </source>
</evidence>
<dbReference type="InterPro" id="IPR009057">
    <property type="entry name" value="Homeodomain-like_sf"/>
</dbReference>
<feature type="compositionally biased region" description="Basic and acidic residues" evidence="3">
    <location>
        <begin position="2952"/>
        <end position="2964"/>
    </location>
</feature>
<dbReference type="CDD" id="cd00167">
    <property type="entry name" value="SANT"/>
    <property type="match status" value="2"/>
</dbReference>
<dbReference type="GO" id="GO:0005524">
    <property type="term" value="F:ATP binding"/>
    <property type="evidence" value="ECO:0007669"/>
    <property type="project" value="UniProtKB-KW"/>
</dbReference>
<dbReference type="InterPro" id="IPR001611">
    <property type="entry name" value="Leu-rich_rpt"/>
</dbReference>
<dbReference type="SMART" id="SM00717">
    <property type="entry name" value="SANT"/>
    <property type="match status" value="2"/>
</dbReference>
<dbReference type="InterPro" id="IPR017884">
    <property type="entry name" value="SANT_dom"/>
</dbReference>
<feature type="compositionally biased region" description="Basic and acidic residues" evidence="3">
    <location>
        <begin position="2507"/>
        <end position="2522"/>
    </location>
</feature>
<dbReference type="PROSITE" id="PS50837">
    <property type="entry name" value="NACHT"/>
    <property type="match status" value="1"/>
</dbReference>
<evidence type="ECO:0000313" key="8">
    <source>
        <dbReference type="EMBL" id="EEN67961.1"/>
    </source>
</evidence>
<dbReference type="FunFam" id="1.10.10.60:FF:000026">
    <property type="entry name" value="Nuclear receptor corepressor 2 isoform 1"/>
    <property type="match status" value="1"/>
</dbReference>
<feature type="compositionally biased region" description="Basic and acidic residues" evidence="3">
    <location>
        <begin position="2166"/>
        <end position="2183"/>
    </location>
</feature>
<feature type="compositionally biased region" description="Polar residues" evidence="3">
    <location>
        <begin position="2910"/>
        <end position="2937"/>
    </location>
</feature>
<dbReference type="InterPro" id="IPR007111">
    <property type="entry name" value="NACHT_NTPase"/>
</dbReference>
<feature type="compositionally biased region" description="Basic and acidic residues" evidence="3">
    <location>
        <begin position="2294"/>
        <end position="2321"/>
    </location>
</feature>
<feature type="region of interest" description="Disordered" evidence="3">
    <location>
        <begin position="2006"/>
        <end position="2041"/>
    </location>
</feature>
<dbReference type="SMART" id="SM00368">
    <property type="entry name" value="LRR_RI"/>
    <property type="match status" value="7"/>
</dbReference>
<dbReference type="InterPro" id="IPR032675">
    <property type="entry name" value="LRR_dom_sf"/>
</dbReference>
<dbReference type="Gene3D" id="3.40.50.300">
    <property type="entry name" value="P-loop containing nucleotide triphosphate hydrolases"/>
    <property type="match status" value="1"/>
</dbReference>
<dbReference type="FunFam" id="1.20.58.1880:FF:000010">
    <property type="entry name" value="Nuclear receptor corepressor 1"/>
    <property type="match status" value="1"/>
</dbReference>
<evidence type="ECO:0000256" key="3">
    <source>
        <dbReference type="SAM" id="MobiDB-lite"/>
    </source>
</evidence>
<dbReference type="eggNOG" id="KOG1878">
    <property type="taxonomic scope" value="Eukaryota"/>
</dbReference>
<feature type="region of interest" description="Disordered" evidence="3">
    <location>
        <begin position="1443"/>
        <end position="1478"/>
    </location>
</feature>
<organism>
    <name type="scientific">Branchiostoma floridae</name>
    <name type="common">Florida lancelet</name>
    <name type="synonym">Amphioxus</name>
    <dbReference type="NCBI Taxonomy" id="7739"/>
    <lineage>
        <taxon>Eukaryota</taxon>
        <taxon>Metazoa</taxon>
        <taxon>Chordata</taxon>
        <taxon>Cephalochordata</taxon>
        <taxon>Leptocardii</taxon>
        <taxon>Amphioxiformes</taxon>
        <taxon>Branchiostomatidae</taxon>
        <taxon>Branchiostoma</taxon>
    </lineage>
</organism>
<proteinExistence type="predicted"/>
<feature type="compositionally biased region" description="Polar residues" evidence="3">
    <location>
        <begin position="2571"/>
        <end position="2593"/>
    </location>
</feature>
<feature type="compositionally biased region" description="Low complexity" evidence="3">
    <location>
        <begin position="3019"/>
        <end position="3057"/>
    </location>
</feature>
<feature type="compositionally biased region" description="Low complexity" evidence="3">
    <location>
        <begin position="1029"/>
        <end position="1041"/>
    </location>
</feature>
<evidence type="ECO:0000256" key="2">
    <source>
        <dbReference type="ARBA" id="ARBA00022840"/>
    </source>
</evidence>
<dbReference type="SUPFAM" id="SSF52047">
    <property type="entry name" value="RNI-like"/>
    <property type="match status" value="2"/>
</dbReference>
<feature type="compositionally biased region" description="Polar residues" evidence="3">
    <location>
        <begin position="2749"/>
        <end position="2760"/>
    </location>
</feature>
<gene>
    <name evidence="8" type="ORF">BRAFLDRAFT_91836</name>
</gene>
<feature type="compositionally biased region" description="Basic and acidic residues" evidence="3">
    <location>
        <begin position="2533"/>
        <end position="2545"/>
    </location>
</feature>
<keyword evidence="1" id="KW-0547">Nucleotide-binding</keyword>
<feature type="compositionally biased region" description="Basic and acidic residues" evidence="3">
    <location>
        <begin position="2552"/>
        <end position="2568"/>
    </location>
</feature>
<dbReference type="Pfam" id="PF05729">
    <property type="entry name" value="NACHT"/>
    <property type="match status" value="1"/>
</dbReference>
<feature type="compositionally biased region" description="Acidic residues" evidence="3">
    <location>
        <begin position="1301"/>
        <end position="1311"/>
    </location>
</feature>
<feature type="compositionally biased region" description="Acidic residues" evidence="3">
    <location>
        <begin position="1546"/>
        <end position="1576"/>
    </location>
</feature>